<dbReference type="Gene3D" id="1.25.40.10">
    <property type="entry name" value="Tetratricopeptide repeat domain"/>
    <property type="match status" value="1"/>
</dbReference>
<evidence type="ECO:0000313" key="3">
    <source>
        <dbReference type="EMBL" id="KAJ7201909.1"/>
    </source>
</evidence>
<dbReference type="InterPro" id="IPR024983">
    <property type="entry name" value="CHAT_dom"/>
</dbReference>
<feature type="domain" description="CHAT" evidence="2">
    <location>
        <begin position="791"/>
        <end position="1061"/>
    </location>
</feature>
<feature type="region of interest" description="Disordered" evidence="1">
    <location>
        <begin position="96"/>
        <end position="161"/>
    </location>
</feature>
<dbReference type="Pfam" id="PF12770">
    <property type="entry name" value="CHAT"/>
    <property type="match status" value="1"/>
</dbReference>
<gene>
    <name evidence="3" type="ORF">GGX14DRAFT_158414</name>
</gene>
<dbReference type="InterPro" id="IPR011990">
    <property type="entry name" value="TPR-like_helical_dom_sf"/>
</dbReference>
<keyword evidence="4" id="KW-1185">Reference proteome</keyword>
<protein>
    <submittedName>
        <fullName evidence="3">CHAT domain-containing protein</fullName>
    </submittedName>
</protein>
<name>A0AAD6V7Q7_9AGAR</name>
<sequence length="1062" mass="118416">MAHPPPISNISGWEEEEEVHVPGSSRALASLRRSGLLDRDPYAPPPPLPRGGYLPPNTPSGSLQSRLIRDHQKGRRLANTSTELARGVEPAHLYADWESVDSEDDDLPPKSRPRQRGRSARNLDTRSLDARLREAVSSQTTPWSPPHSDDDDEPPVRRHKGPDRLWNLAMAYSHQYDKYADMKDLEGVIKNKALSIQLTHDGHPQRAARLQSLAASFMQRFHRLEELQDIDTAIRHLQQALKLTEENDPDLHLRVAGLALAFSRRYDRLGASDDLDTALNHGQASILLAPSGYRREGNLDDLELSLEKSREASILVPIVGPERPGHLEALASTFLSRFKRWGDPDDLNSAIQNNRAALESTAPKDRNPDYNRRLHQLALSLGHRYERAARLSDLNSALRHMESAVLQTQKGHPELPGYLTTLGRLYEKRYDKSKDLQDLDAGIECHQKSVHLTPEDHPDRPSRLHGWGIALSTRQKRLKRIEDLNNLMEAHQEAVVLCAPDHPDLPQWQQGLASAFCQRYTRLQDTNDLGAAFENYSLSFGIAGSAPVQSWNAALDYASLAHRHKPREELKAYSHAFKLLPEILWMGNSLNVHQEWSQRINIAAATSDAVRACLAHGDTHLAIELLEQGMATAFQRLLQLKPDIQGVPQALADQLQSLSSQLYSGTAKNSQRLAVERNQILEKIRALDGLRGFLLPRPYSELRQASKHGPVVILNSHETRCDSLILMNPDAEPFQLELKGVTLRDLEQHRAYLKEILARSSITVREPASTRLKAEREGSNSKPTQERFCDLLAWLWTNVVEHIYKALKSHGIHQGRLWWCPTGAFTRLPLHAAAVSDDFIQSYISTPGTLLDAGTKRSNNNIPPKIGAVGVTYSGPGRHAALPSVAKEIHAIITIVGENEVEHLLAEQATIEGVKMQLLNCSWLHLACHGQQNIADPPKSCLKLYDGNLELEAILRMPLPNAELVFLAACQTAMGDASLVNESFHLAGGFIAAGFRAAIATMWSMLDEDGPAVAEDVYTCLFGNGRTPQTTDSAKALQLAVRKMRDRGVPYERWVPFIHLGV</sequence>
<organism evidence="3 4">
    <name type="scientific">Mycena pura</name>
    <dbReference type="NCBI Taxonomy" id="153505"/>
    <lineage>
        <taxon>Eukaryota</taxon>
        <taxon>Fungi</taxon>
        <taxon>Dikarya</taxon>
        <taxon>Basidiomycota</taxon>
        <taxon>Agaricomycotina</taxon>
        <taxon>Agaricomycetes</taxon>
        <taxon>Agaricomycetidae</taxon>
        <taxon>Agaricales</taxon>
        <taxon>Marasmiineae</taxon>
        <taxon>Mycenaceae</taxon>
        <taxon>Mycena</taxon>
    </lineage>
</organism>
<dbReference type="Gene3D" id="1.20.120.660">
    <property type="entry name" value="IL-4 antagonist (De novo design) like domain"/>
    <property type="match status" value="1"/>
</dbReference>
<proteinExistence type="predicted"/>
<dbReference type="EMBL" id="JARJCW010000057">
    <property type="protein sequence ID" value="KAJ7201909.1"/>
    <property type="molecule type" value="Genomic_DNA"/>
</dbReference>
<accession>A0AAD6V7Q7</accession>
<evidence type="ECO:0000256" key="1">
    <source>
        <dbReference type="SAM" id="MobiDB-lite"/>
    </source>
</evidence>
<evidence type="ECO:0000313" key="4">
    <source>
        <dbReference type="Proteomes" id="UP001219525"/>
    </source>
</evidence>
<feature type="region of interest" description="Disordered" evidence="1">
    <location>
        <begin position="1"/>
        <end position="84"/>
    </location>
</feature>
<comment type="caution">
    <text evidence="3">The sequence shown here is derived from an EMBL/GenBank/DDBJ whole genome shotgun (WGS) entry which is preliminary data.</text>
</comment>
<feature type="compositionally biased region" description="Low complexity" evidence="1">
    <location>
        <begin position="23"/>
        <end position="34"/>
    </location>
</feature>
<dbReference type="Proteomes" id="UP001219525">
    <property type="component" value="Unassembled WGS sequence"/>
</dbReference>
<evidence type="ECO:0000259" key="2">
    <source>
        <dbReference type="Pfam" id="PF12770"/>
    </source>
</evidence>
<feature type="compositionally biased region" description="Basic and acidic residues" evidence="1">
    <location>
        <begin position="121"/>
        <end position="134"/>
    </location>
</feature>
<dbReference type="AlphaFoldDB" id="A0AAD6V7Q7"/>
<reference evidence="3" key="1">
    <citation type="submission" date="2023-03" db="EMBL/GenBank/DDBJ databases">
        <title>Massive genome expansion in bonnet fungi (Mycena s.s.) driven by repeated elements and novel gene families across ecological guilds.</title>
        <authorList>
            <consortium name="Lawrence Berkeley National Laboratory"/>
            <person name="Harder C.B."/>
            <person name="Miyauchi S."/>
            <person name="Viragh M."/>
            <person name="Kuo A."/>
            <person name="Thoen E."/>
            <person name="Andreopoulos B."/>
            <person name="Lu D."/>
            <person name="Skrede I."/>
            <person name="Drula E."/>
            <person name="Henrissat B."/>
            <person name="Morin E."/>
            <person name="Kohler A."/>
            <person name="Barry K."/>
            <person name="LaButti K."/>
            <person name="Morin E."/>
            <person name="Salamov A."/>
            <person name="Lipzen A."/>
            <person name="Mereny Z."/>
            <person name="Hegedus B."/>
            <person name="Baldrian P."/>
            <person name="Stursova M."/>
            <person name="Weitz H."/>
            <person name="Taylor A."/>
            <person name="Grigoriev I.V."/>
            <person name="Nagy L.G."/>
            <person name="Martin F."/>
            <person name="Kauserud H."/>
        </authorList>
    </citation>
    <scope>NUCLEOTIDE SEQUENCE</scope>
    <source>
        <strain evidence="3">9144</strain>
    </source>
</reference>